<dbReference type="GO" id="GO:0003700">
    <property type="term" value="F:DNA-binding transcription factor activity"/>
    <property type="evidence" value="ECO:0007669"/>
    <property type="project" value="InterPro"/>
</dbReference>
<evidence type="ECO:0000256" key="3">
    <source>
        <dbReference type="ARBA" id="ARBA00022553"/>
    </source>
</evidence>
<dbReference type="SMART" id="SM00342">
    <property type="entry name" value="HTH_ARAC"/>
    <property type="match status" value="1"/>
</dbReference>
<dbReference type="PROSITE" id="PS00041">
    <property type="entry name" value="HTH_ARAC_FAMILY_1"/>
    <property type="match status" value="1"/>
</dbReference>
<dbReference type="InterPro" id="IPR005467">
    <property type="entry name" value="His_kinase_dom"/>
</dbReference>
<accession>A0A7L7LAN4</accession>
<dbReference type="InterPro" id="IPR004358">
    <property type="entry name" value="Sig_transdc_His_kin-like_C"/>
</dbReference>
<keyword evidence="8" id="KW-1133">Transmembrane helix</keyword>
<dbReference type="FunFam" id="1.10.287.130:FF:000045">
    <property type="entry name" value="Two-component system sensor histidine kinase/response regulator"/>
    <property type="match status" value="1"/>
</dbReference>
<feature type="transmembrane region" description="Helical" evidence="8">
    <location>
        <begin position="352"/>
        <end position="376"/>
    </location>
</feature>
<feature type="signal peptide" evidence="9">
    <location>
        <begin position="1"/>
        <end position="20"/>
    </location>
</feature>
<dbReference type="InterPro" id="IPR036890">
    <property type="entry name" value="HATPase_C_sf"/>
</dbReference>
<dbReference type="EC" id="2.7.13.3" evidence="2"/>
<dbReference type="SUPFAM" id="SSF55874">
    <property type="entry name" value="ATPase domain of HSP90 chaperone/DNA topoisomerase II/histidine kinase"/>
    <property type="match status" value="1"/>
</dbReference>
<dbReference type="PROSITE" id="PS01124">
    <property type="entry name" value="HTH_ARAC_FAMILY_2"/>
    <property type="match status" value="1"/>
</dbReference>
<dbReference type="Pfam" id="PF12833">
    <property type="entry name" value="HTH_18"/>
    <property type="match status" value="1"/>
</dbReference>
<protein>
    <recommendedName>
        <fullName evidence="2">histidine kinase</fullName>
        <ecNumber evidence="2">2.7.13.3</ecNumber>
    </recommendedName>
</protein>
<reference evidence="13 14" key="1">
    <citation type="submission" date="2020-06" db="EMBL/GenBank/DDBJ databases">
        <authorList>
            <person name="Hwang Y.J."/>
        </authorList>
    </citation>
    <scope>NUCLEOTIDE SEQUENCE [LARGE SCALE GENOMIC DNA]</scope>
    <source>
        <strain evidence="13 14">KUDC8001</strain>
    </source>
</reference>
<keyword evidence="5" id="KW-0238">DNA-binding</keyword>
<evidence type="ECO:0000256" key="7">
    <source>
        <dbReference type="PROSITE-ProRule" id="PRU00169"/>
    </source>
</evidence>
<dbReference type="Pfam" id="PF00512">
    <property type="entry name" value="HisKA"/>
    <property type="match status" value="1"/>
</dbReference>
<keyword evidence="8" id="KW-0472">Membrane</keyword>
<dbReference type="CDD" id="cd00082">
    <property type="entry name" value="HisKA"/>
    <property type="match status" value="1"/>
</dbReference>
<keyword evidence="8" id="KW-0812">Transmembrane</keyword>
<dbReference type="FunFam" id="3.40.50.2300:FF:000138">
    <property type="entry name" value="Two-component system sensor histidine kinase/response regulator"/>
    <property type="match status" value="1"/>
</dbReference>
<feature type="transmembrane region" description="Helical" evidence="8">
    <location>
        <begin position="296"/>
        <end position="315"/>
    </location>
</feature>
<evidence type="ECO:0000313" key="13">
    <source>
        <dbReference type="EMBL" id="QMU29891.1"/>
    </source>
</evidence>
<evidence type="ECO:0000256" key="2">
    <source>
        <dbReference type="ARBA" id="ARBA00012438"/>
    </source>
</evidence>
<evidence type="ECO:0000259" key="11">
    <source>
        <dbReference type="PROSITE" id="PS50109"/>
    </source>
</evidence>
<feature type="transmembrane region" description="Helical" evidence="8">
    <location>
        <begin position="264"/>
        <end position="284"/>
    </location>
</feature>
<dbReference type="PROSITE" id="PS50109">
    <property type="entry name" value="HIS_KIN"/>
    <property type="match status" value="1"/>
</dbReference>
<dbReference type="InterPro" id="IPR011006">
    <property type="entry name" value="CheY-like_superfamily"/>
</dbReference>
<keyword evidence="9" id="KW-0732">Signal</keyword>
<dbReference type="PRINTS" id="PR00344">
    <property type="entry name" value="BCTRLSENSOR"/>
</dbReference>
<dbReference type="InterPro" id="IPR003594">
    <property type="entry name" value="HATPase_dom"/>
</dbReference>
<dbReference type="SUPFAM" id="SSF47384">
    <property type="entry name" value="Homodimeric domain of signal transducing histidine kinase"/>
    <property type="match status" value="1"/>
</dbReference>
<dbReference type="FunFam" id="3.30.565.10:FF:000010">
    <property type="entry name" value="Sensor histidine kinase RcsC"/>
    <property type="match status" value="1"/>
</dbReference>
<dbReference type="Gene3D" id="1.10.10.60">
    <property type="entry name" value="Homeodomain-like"/>
    <property type="match status" value="1"/>
</dbReference>
<evidence type="ECO:0000256" key="9">
    <source>
        <dbReference type="SAM" id="SignalP"/>
    </source>
</evidence>
<evidence type="ECO:0000256" key="1">
    <source>
        <dbReference type="ARBA" id="ARBA00000085"/>
    </source>
</evidence>
<sequence length="967" mass="109757">MCCACKVLLLLLVVYTPGWAYTVADSMVQIDHLPIEGKLLDKGWKYMPGDNPEWANPVWNDQNWQTIDPTQDIHDLPVLWKNNIGWFRLRFTLDSALFKESLALLVEQTGASEIYLNGRLIGKYGKISFQPEQVQAVHPPVGEFISLHPIGEHPQVLAVRFSLQKDIPYVVFAGRYNRAVALRLLAIEGVTQIIRGNTDLLDYSFLDYVKSSIFFILALLHLVLFYFSPQRKANLYFFIYSSLNALNYLLSGTIFHYVQLATTRMHLLIFIFLLFTSSCYFFLLATYSIFKQRKNLIFWLLSTAFCLTLPMFLWFYKTGWLFGLMLFPILTFLESARITFMADRKKFSGIRMVNYGAIAFLVLYPLALAFIFGLLPAGPNGVLGHLTFNLAVLGLPVSLSIYLATEASFTSRSLEAKLVEVQELSEKTIRQEQERQQLQEMNKFKSRFFANISHEFRTPLSLIRGVVEKLRKKDNSDLEKQADYQIIDRNADLLLQMVNQMLDLSRLEEGKLTLHPQPGNLSNLLKVLGGSYASLFESKGITYRYTVPLQPIWVHMDTQKLEQIINNLLSNAAKFTPTKGEVSFTATVQMAEEQICILHIKVQDTGIGVPAAQLPRIFDRFYQADSSTTRQYEGTGIGLALAKELVELHSGKIVAESTEGKGSTFSVQLPFTLAETEQAEQQSESATLTAVIRTNGKSTAEEFDKKVNHSQNILIVEDNADLRHFIAELLSDKYRIQQAENGLAGYRIALETIPDLIISDLMMPELDGVSLCRKLKEDERTSHIPIILLTAKADVQSKISGLETGADDYLTKPFSAEELLLRVKNLIQQRQKMREKFSRSFSVQPTEVNITSADERFLQKVTTIMEKNLGNADFDIDAFSREVGMSRAQLNRKLNALVDQSPKEFIRLVRLKRAAHLLKQNQGNIGEVAFQVGFSNPNYFTKCFRDLYGVAPSEYQQSVDTTRQDKS</sequence>
<evidence type="ECO:0000313" key="14">
    <source>
        <dbReference type="Proteomes" id="UP000514509"/>
    </source>
</evidence>
<proteinExistence type="predicted"/>
<dbReference type="Gene3D" id="1.10.287.130">
    <property type="match status" value="1"/>
</dbReference>
<dbReference type="Gene3D" id="3.40.50.2300">
    <property type="match status" value="1"/>
</dbReference>
<dbReference type="SUPFAM" id="SSF46689">
    <property type="entry name" value="Homeodomain-like"/>
    <property type="match status" value="1"/>
</dbReference>
<evidence type="ECO:0000259" key="12">
    <source>
        <dbReference type="PROSITE" id="PS50110"/>
    </source>
</evidence>
<feature type="chain" id="PRO_5029690005" description="histidine kinase" evidence="9">
    <location>
        <begin position="21"/>
        <end position="967"/>
    </location>
</feature>
<dbReference type="InterPro" id="IPR036097">
    <property type="entry name" value="HisK_dim/P_sf"/>
</dbReference>
<dbReference type="KEGG" id="add:HUW48_18510"/>
<dbReference type="Pfam" id="PF00072">
    <property type="entry name" value="Response_reg"/>
    <property type="match status" value="1"/>
</dbReference>
<feature type="domain" description="Histidine kinase" evidence="11">
    <location>
        <begin position="451"/>
        <end position="673"/>
    </location>
</feature>
<evidence type="ECO:0000256" key="4">
    <source>
        <dbReference type="ARBA" id="ARBA00023015"/>
    </source>
</evidence>
<keyword evidence="6" id="KW-0804">Transcription</keyword>
<dbReference type="EMBL" id="CP055153">
    <property type="protein sequence ID" value="QMU29891.1"/>
    <property type="molecule type" value="Genomic_DNA"/>
</dbReference>
<dbReference type="InterPro" id="IPR003661">
    <property type="entry name" value="HisK_dim/P_dom"/>
</dbReference>
<feature type="transmembrane region" description="Helical" evidence="8">
    <location>
        <begin position="235"/>
        <end position="258"/>
    </location>
</feature>
<feature type="transmembrane region" description="Helical" evidence="8">
    <location>
        <begin position="208"/>
        <end position="228"/>
    </location>
</feature>
<evidence type="ECO:0000256" key="8">
    <source>
        <dbReference type="SAM" id="Phobius"/>
    </source>
</evidence>
<dbReference type="RefSeq" id="WP_182412351.1">
    <property type="nucleotide sequence ID" value="NZ_CP055153.1"/>
</dbReference>
<dbReference type="InterPro" id="IPR008979">
    <property type="entry name" value="Galactose-bd-like_sf"/>
</dbReference>
<dbReference type="InterPro" id="IPR001789">
    <property type="entry name" value="Sig_transdc_resp-reg_receiver"/>
</dbReference>
<comment type="catalytic activity">
    <reaction evidence="1">
        <text>ATP + protein L-histidine = ADP + protein N-phospho-L-histidine.</text>
        <dbReference type="EC" id="2.7.13.3"/>
    </reaction>
</comment>
<dbReference type="SUPFAM" id="SSF49785">
    <property type="entry name" value="Galactose-binding domain-like"/>
    <property type="match status" value="1"/>
</dbReference>
<gene>
    <name evidence="13" type="ORF">HUW48_18510</name>
</gene>
<evidence type="ECO:0000259" key="10">
    <source>
        <dbReference type="PROSITE" id="PS01124"/>
    </source>
</evidence>
<dbReference type="Gene3D" id="2.60.120.260">
    <property type="entry name" value="Galactose-binding domain-like"/>
    <property type="match status" value="1"/>
</dbReference>
<dbReference type="Gene3D" id="3.30.565.10">
    <property type="entry name" value="Histidine kinase-like ATPase, C-terminal domain"/>
    <property type="match status" value="1"/>
</dbReference>
<keyword evidence="4" id="KW-0805">Transcription regulation</keyword>
<dbReference type="Proteomes" id="UP000514509">
    <property type="component" value="Chromosome"/>
</dbReference>
<dbReference type="SMART" id="SM00387">
    <property type="entry name" value="HATPase_c"/>
    <property type="match status" value="1"/>
</dbReference>
<dbReference type="Pfam" id="PF02518">
    <property type="entry name" value="HATPase_c"/>
    <property type="match status" value="1"/>
</dbReference>
<evidence type="ECO:0000256" key="6">
    <source>
        <dbReference type="ARBA" id="ARBA00023163"/>
    </source>
</evidence>
<dbReference type="CDD" id="cd16922">
    <property type="entry name" value="HATPase_EvgS-ArcB-TorS-like"/>
    <property type="match status" value="1"/>
</dbReference>
<dbReference type="SUPFAM" id="SSF52172">
    <property type="entry name" value="CheY-like"/>
    <property type="match status" value="1"/>
</dbReference>
<dbReference type="InterPro" id="IPR018062">
    <property type="entry name" value="HTH_AraC-typ_CS"/>
</dbReference>
<evidence type="ECO:0000256" key="5">
    <source>
        <dbReference type="ARBA" id="ARBA00023125"/>
    </source>
</evidence>
<dbReference type="SMART" id="SM00388">
    <property type="entry name" value="HisKA"/>
    <property type="match status" value="1"/>
</dbReference>
<feature type="domain" description="HTH araC/xylS-type" evidence="10">
    <location>
        <begin position="859"/>
        <end position="958"/>
    </location>
</feature>
<dbReference type="InterPro" id="IPR009057">
    <property type="entry name" value="Homeodomain-like_sf"/>
</dbReference>
<feature type="transmembrane region" description="Helical" evidence="8">
    <location>
        <begin position="321"/>
        <end position="340"/>
    </location>
</feature>
<dbReference type="GO" id="GO:0043565">
    <property type="term" value="F:sequence-specific DNA binding"/>
    <property type="evidence" value="ECO:0007669"/>
    <property type="project" value="InterPro"/>
</dbReference>
<dbReference type="GO" id="GO:0000155">
    <property type="term" value="F:phosphorelay sensor kinase activity"/>
    <property type="evidence" value="ECO:0007669"/>
    <property type="project" value="InterPro"/>
</dbReference>
<dbReference type="SMART" id="SM00448">
    <property type="entry name" value="REC"/>
    <property type="match status" value="1"/>
</dbReference>
<keyword evidence="14" id="KW-1185">Reference proteome</keyword>
<dbReference type="InterPro" id="IPR018060">
    <property type="entry name" value="HTH_AraC"/>
</dbReference>
<organism evidence="13 14">
    <name type="scientific">Adhaeribacter radiodurans</name>
    <dbReference type="NCBI Taxonomy" id="2745197"/>
    <lineage>
        <taxon>Bacteria</taxon>
        <taxon>Pseudomonadati</taxon>
        <taxon>Bacteroidota</taxon>
        <taxon>Cytophagia</taxon>
        <taxon>Cytophagales</taxon>
        <taxon>Hymenobacteraceae</taxon>
        <taxon>Adhaeribacter</taxon>
    </lineage>
</organism>
<reference evidence="13 14" key="2">
    <citation type="submission" date="2020-08" db="EMBL/GenBank/DDBJ databases">
        <title>Adhaeribacter dokdonensis sp. nov., isolated from the rhizosphere of Elymus tsukushiensis, a plant native to the Dokdo Islands, Republic of Korea.</title>
        <authorList>
            <person name="Ghim S.Y."/>
        </authorList>
    </citation>
    <scope>NUCLEOTIDE SEQUENCE [LARGE SCALE GENOMIC DNA]</scope>
    <source>
        <strain evidence="13 14">KUDC8001</strain>
    </source>
</reference>
<dbReference type="PANTHER" id="PTHR43547">
    <property type="entry name" value="TWO-COMPONENT HISTIDINE KINASE"/>
    <property type="match status" value="1"/>
</dbReference>
<dbReference type="AlphaFoldDB" id="A0A7L7LAN4"/>
<dbReference type="PANTHER" id="PTHR43547:SF2">
    <property type="entry name" value="HYBRID SIGNAL TRANSDUCTION HISTIDINE KINASE C"/>
    <property type="match status" value="1"/>
</dbReference>
<name>A0A7L7LAN4_9BACT</name>
<feature type="modified residue" description="4-aspartylphosphate" evidence="7">
    <location>
        <position position="760"/>
    </location>
</feature>
<feature type="domain" description="Response regulatory" evidence="12">
    <location>
        <begin position="712"/>
        <end position="827"/>
    </location>
</feature>
<dbReference type="PROSITE" id="PS50110">
    <property type="entry name" value="RESPONSE_REGULATORY"/>
    <property type="match status" value="1"/>
</dbReference>
<keyword evidence="3 7" id="KW-0597">Phosphoprotein</keyword>